<dbReference type="Proteomes" id="UP000289708">
    <property type="component" value="Unassembled WGS sequence"/>
</dbReference>
<evidence type="ECO:0000256" key="3">
    <source>
        <dbReference type="ARBA" id="ARBA00047942"/>
    </source>
</evidence>
<evidence type="ECO:0000313" key="7">
    <source>
        <dbReference type="Proteomes" id="UP000289708"/>
    </source>
</evidence>
<dbReference type="SUPFAM" id="SSF53335">
    <property type="entry name" value="S-adenosyl-L-methionine-dependent methyltransferases"/>
    <property type="match status" value="1"/>
</dbReference>
<accession>A0A4Q0M356</accession>
<organism evidence="6 7">
    <name type="scientific">Hansschlegelia zhihuaiae</name>
    <dbReference type="NCBI Taxonomy" id="405005"/>
    <lineage>
        <taxon>Bacteria</taxon>
        <taxon>Pseudomonadati</taxon>
        <taxon>Pseudomonadota</taxon>
        <taxon>Alphaproteobacteria</taxon>
        <taxon>Hyphomicrobiales</taxon>
        <taxon>Methylopilaceae</taxon>
        <taxon>Hansschlegelia</taxon>
    </lineage>
</organism>
<keyword evidence="2" id="KW-0808">Transferase</keyword>
<dbReference type="EMBL" id="RYFI01000036">
    <property type="protein sequence ID" value="RXF67203.1"/>
    <property type="molecule type" value="Genomic_DNA"/>
</dbReference>
<dbReference type="InterPro" id="IPR015840">
    <property type="entry name" value="DNA_MeTrfase_ParB"/>
</dbReference>
<dbReference type="Pfam" id="PF01555">
    <property type="entry name" value="N6_N4_Mtase"/>
    <property type="match status" value="1"/>
</dbReference>
<dbReference type="InterPro" id="IPR029063">
    <property type="entry name" value="SAM-dependent_MTases_sf"/>
</dbReference>
<dbReference type="InterPro" id="IPR001091">
    <property type="entry name" value="RM_Methyltransferase"/>
</dbReference>
<evidence type="ECO:0000256" key="4">
    <source>
        <dbReference type="RuleBase" id="RU362026"/>
    </source>
</evidence>
<comment type="caution">
    <text evidence="6">The sequence shown here is derived from an EMBL/GenBank/DDBJ whole genome shotgun (WGS) entry which is preliminary data.</text>
</comment>
<keyword evidence="1 6" id="KW-0489">Methyltransferase</keyword>
<evidence type="ECO:0000259" key="5">
    <source>
        <dbReference type="SMART" id="SM00470"/>
    </source>
</evidence>
<dbReference type="PIRSF" id="PIRSF036758">
    <property type="entry name" value="Aden_M_ParB"/>
    <property type="match status" value="1"/>
</dbReference>
<evidence type="ECO:0000256" key="1">
    <source>
        <dbReference type="ARBA" id="ARBA00022603"/>
    </source>
</evidence>
<comment type="similarity">
    <text evidence="4">Belongs to the N(4)/N(6)-methyltransferase family.</text>
</comment>
<proteinExistence type="inferred from homology"/>
<dbReference type="Gene3D" id="3.90.1530.10">
    <property type="entry name" value="Conserved hypothetical protein from pyrococcus furiosus pfu- 392566-001, ParB domain"/>
    <property type="match status" value="1"/>
</dbReference>
<dbReference type="AlphaFoldDB" id="A0A4Q0M356"/>
<dbReference type="EC" id="2.1.1.-" evidence="4"/>
<dbReference type="Pfam" id="PF02195">
    <property type="entry name" value="ParB_N"/>
    <property type="match status" value="1"/>
</dbReference>
<dbReference type="InterPro" id="IPR003115">
    <property type="entry name" value="ParB_N"/>
</dbReference>
<reference evidence="6 7" key="1">
    <citation type="submission" date="2018-12" db="EMBL/GenBank/DDBJ databases">
        <title>bacterium Hansschlegelia zhihuaiae S113.</title>
        <authorList>
            <person name="He J."/>
        </authorList>
    </citation>
    <scope>NUCLEOTIDE SEQUENCE [LARGE SCALE GENOMIC DNA]</scope>
    <source>
        <strain evidence="6 7">S 113</strain>
    </source>
</reference>
<dbReference type="GO" id="GO:0009007">
    <property type="term" value="F:site-specific DNA-methyltransferase (adenine-specific) activity"/>
    <property type="evidence" value="ECO:0007669"/>
    <property type="project" value="UniProtKB-EC"/>
</dbReference>
<dbReference type="InterPro" id="IPR036086">
    <property type="entry name" value="ParB/Sulfiredoxin_sf"/>
</dbReference>
<dbReference type="PRINTS" id="PR00508">
    <property type="entry name" value="S21N4MTFRASE"/>
</dbReference>
<dbReference type="RefSeq" id="WP_128779522.1">
    <property type="nucleotide sequence ID" value="NZ_RYFI01000036.1"/>
</dbReference>
<dbReference type="OrthoDB" id="7806498at2"/>
<dbReference type="GO" id="GO:0008170">
    <property type="term" value="F:N-methyltransferase activity"/>
    <property type="evidence" value="ECO:0007669"/>
    <property type="project" value="InterPro"/>
</dbReference>
<protein>
    <recommendedName>
        <fullName evidence="4">Methyltransferase</fullName>
        <ecNumber evidence="4">2.1.1.-</ecNumber>
    </recommendedName>
</protein>
<dbReference type="Gene3D" id="3.40.50.150">
    <property type="entry name" value="Vaccinia Virus protein VP39"/>
    <property type="match status" value="1"/>
</dbReference>
<dbReference type="InterPro" id="IPR002941">
    <property type="entry name" value="DNA_methylase_N4/N6"/>
</dbReference>
<gene>
    <name evidence="6" type="ORF">EK403_21595</name>
</gene>
<keyword evidence="7" id="KW-1185">Reference proteome</keyword>
<dbReference type="GO" id="GO:0003677">
    <property type="term" value="F:DNA binding"/>
    <property type="evidence" value="ECO:0007669"/>
    <property type="project" value="InterPro"/>
</dbReference>
<dbReference type="SUPFAM" id="SSF110849">
    <property type="entry name" value="ParB/Sulfiredoxin"/>
    <property type="match status" value="1"/>
</dbReference>
<sequence>MARKPDGLGVAQGTFREALLAKDVARRADLKALSRASAVEPRPRNDLLPRLALVDRDPSALRTPKRNVRTIDPGHVREVANSITVLGFTAPIIIDKAGVIIDGAVRVEAAKALGLPTISCVVADHLSAAERKLLRVAVNRLQEKGGWDLQELRLELEELIIDEAPIDVSGFESFEIDAILADPSQDATEVGPVAPTADAKPVARLGDVYLLGEHRLICGDARDKSVLSALMAGEQARMVFTDQPYNVKISGHVTGGDHREFAMASGEMSDAQFREFNDQWIEAVAEYLLDGGVLGTFIDWRGLSSVSAAASEIGLSQLNLIVWAKTNAGMGSLYRSQHELFPLFKKGDAPHKNNIDLGRKGRWRSNVWTFPGASTVGSDAQRGLQHHPTVKPVAMLEEALRDLTDRGEIVLDPFLGSGSTLIAAEKTGRACRGVEIDPLYVDLIVERYQTLTGRKAVLEQTRQSFAEVVQQRAAETASA</sequence>
<dbReference type="CDD" id="cd16403">
    <property type="entry name" value="ParB_N_like_MT"/>
    <property type="match status" value="1"/>
</dbReference>
<name>A0A4Q0M356_9HYPH</name>
<evidence type="ECO:0000313" key="6">
    <source>
        <dbReference type="EMBL" id="RXF67203.1"/>
    </source>
</evidence>
<feature type="domain" description="ParB-like N-terminal" evidence="5">
    <location>
        <begin position="54"/>
        <end position="140"/>
    </location>
</feature>
<dbReference type="GO" id="GO:0032259">
    <property type="term" value="P:methylation"/>
    <property type="evidence" value="ECO:0007669"/>
    <property type="project" value="UniProtKB-KW"/>
</dbReference>
<evidence type="ECO:0000256" key="2">
    <source>
        <dbReference type="ARBA" id="ARBA00022679"/>
    </source>
</evidence>
<comment type="catalytic activity">
    <reaction evidence="3">
        <text>a 2'-deoxyadenosine in DNA + S-adenosyl-L-methionine = an N(6)-methyl-2'-deoxyadenosine in DNA + S-adenosyl-L-homocysteine + H(+)</text>
        <dbReference type="Rhea" id="RHEA:15197"/>
        <dbReference type="Rhea" id="RHEA-COMP:12418"/>
        <dbReference type="Rhea" id="RHEA-COMP:12419"/>
        <dbReference type="ChEBI" id="CHEBI:15378"/>
        <dbReference type="ChEBI" id="CHEBI:57856"/>
        <dbReference type="ChEBI" id="CHEBI:59789"/>
        <dbReference type="ChEBI" id="CHEBI:90615"/>
        <dbReference type="ChEBI" id="CHEBI:90616"/>
        <dbReference type="EC" id="2.1.1.72"/>
    </reaction>
</comment>
<dbReference type="SMART" id="SM00470">
    <property type="entry name" value="ParB"/>
    <property type="match status" value="1"/>
</dbReference>